<dbReference type="InterPro" id="IPR001227">
    <property type="entry name" value="Ac_transferase_dom_sf"/>
</dbReference>
<evidence type="ECO:0000313" key="5">
    <source>
        <dbReference type="EMBL" id="MCO6046781.1"/>
    </source>
</evidence>
<dbReference type="GO" id="GO:0004314">
    <property type="term" value="F:[acyl-carrier-protein] S-malonyltransferase activity"/>
    <property type="evidence" value="ECO:0007669"/>
    <property type="project" value="UniProtKB-EC"/>
</dbReference>
<dbReference type="InterPro" id="IPR016035">
    <property type="entry name" value="Acyl_Trfase/lysoPLipase"/>
</dbReference>
<comment type="similarity">
    <text evidence="2">Belongs to the fabD family.</text>
</comment>
<evidence type="ECO:0000256" key="1">
    <source>
        <dbReference type="ARBA" id="ARBA00018953"/>
    </source>
</evidence>
<keyword evidence="2 5" id="KW-0012">Acyltransferase</keyword>
<proteinExistence type="inferred from homology"/>
<dbReference type="EMBL" id="JAMXLR010000077">
    <property type="protein sequence ID" value="MCO6046781.1"/>
    <property type="molecule type" value="Genomic_DNA"/>
</dbReference>
<dbReference type="InterPro" id="IPR014043">
    <property type="entry name" value="Acyl_transferase_dom"/>
</dbReference>
<dbReference type="SUPFAM" id="SSF55048">
    <property type="entry name" value="Probable ACP-binding domain of malonyl-CoA ACP transacylase"/>
    <property type="match status" value="1"/>
</dbReference>
<dbReference type="EC" id="2.3.1.39" evidence="2"/>
<reference evidence="5" key="1">
    <citation type="submission" date="2022-06" db="EMBL/GenBank/DDBJ databases">
        <title>Aeoliella straminimaris, a novel planctomycete from sediments.</title>
        <authorList>
            <person name="Vitorino I.R."/>
            <person name="Lage O.M."/>
        </authorList>
    </citation>
    <scope>NUCLEOTIDE SEQUENCE</scope>
    <source>
        <strain evidence="5">ICT_H6.2</strain>
    </source>
</reference>
<dbReference type="InterPro" id="IPR024925">
    <property type="entry name" value="Malonyl_CoA-ACP_transAc"/>
</dbReference>
<evidence type="ECO:0000256" key="2">
    <source>
        <dbReference type="PIRNR" id="PIRNR000446"/>
    </source>
</evidence>
<dbReference type="Gene3D" id="3.30.70.250">
    <property type="entry name" value="Malonyl-CoA ACP transacylase, ACP-binding"/>
    <property type="match status" value="1"/>
</dbReference>
<feature type="domain" description="Malonyl-CoA:ACP transacylase (MAT)" evidence="4">
    <location>
        <begin position="7"/>
        <end position="298"/>
    </location>
</feature>
<keyword evidence="2 5" id="KW-0808">Transferase</keyword>
<organism evidence="5 6">
    <name type="scientific">Aeoliella straminimaris</name>
    <dbReference type="NCBI Taxonomy" id="2954799"/>
    <lineage>
        <taxon>Bacteria</taxon>
        <taxon>Pseudomonadati</taxon>
        <taxon>Planctomycetota</taxon>
        <taxon>Planctomycetia</taxon>
        <taxon>Pirellulales</taxon>
        <taxon>Lacipirellulaceae</taxon>
        <taxon>Aeoliella</taxon>
    </lineage>
</organism>
<evidence type="ECO:0000313" key="6">
    <source>
        <dbReference type="Proteomes" id="UP001155241"/>
    </source>
</evidence>
<dbReference type="PIRSF" id="PIRSF000446">
    <property type="entry name" value="Mct"/>
    <property type="match status" value="1"/>
</dbReference>
<comment type="caution">
    <text evidence="5">The sequence shown here is derived from an EMBL/GenBank/DDBJ whole genome shotgun (WGS) entry which is preliminary data.</text>
</comment>
<dbReference type="Pfam" id="PF00698">
    <property type="entry name" value="Acyl_transf_1"/>
    <property type="match status" value="1"/>
</dbReference>
<dbReference type="SUPFAM" id="SSF52151">
    <property type="entry name" value="FabD/lysophospholipase-like"/>
    <property type="match status" value="1"/>
</dbReference>
<dbReference type="AlphaFoldDB" id="A0A9X2JIF3"/>
<dbReference type="Gene3D" id="3.40.366.10">
    <property type="entry name" value="Malonyl-Coenzyme A Acyl Carrier Protein, domain 2"/>
    <property type="match status" value="1"/>
</dbReference>
<dbReference type="RefSeq" id="WP_252854893.1">
    <property type="nucleotide sequence ID" value="NZ_JAMXLR010000077.1"/>
</dbReference>
<accession>A0A9X2JIF3</accession>
<feature type="active site" evidence="3">
    <location>
        <position position="95"/>
    </location>
</feature>
<sequence length="303" mass="32064">MGKTAFLFPGQGAQTVGMAAELCAEFPQAKERFAQAQEILGYDLLALCTNGPAEQLDSTAHSQPAIYVASLAALERLDAEHPDVVDSCVVTAGLSLGEYTALTFAGSLSFADGLRVVAERGAAMQDASEASPSGMVSVLGMELADIEKIVAEASQGEVLAVANHLCPGNIVVSGANSACERAAELAEQGGAMRVVPLAVAGAFHTELMRSAVARLEAVLETVDLRPPRIPVISNVDAQPHDDPVEIRRLLGEQVVNAVRWEDSMRRVLADYGVDTCWEIGPGRVLRGLLKRIERKFPCEGITA</sequence>
<dbReference type="SMART" id="SM00827">
    <property type="entry name" value="PKS_AT"/>
    <property type="match status" value="1"/>
</dbReference>
<name>A0A9X2JIF3_9BACT</name>
<dbReference type="PANTHER" id="PTHR47170:SF2">
    <property type="entry name" value="MALONYL-COA:ACP TRANSACYLASE (MAT) DOMAIN-CONTAINING PROTEIN"/>
    <property type="match status" value="1"/>
</dbReference>
<protein>
    <recommendedName>
        <fullName evidence="1 2">Malonyl CoA-acyl carrier protein transacylase</fullName>
        <ecNumber evidence="2">2.3.1.39</ecNumber>
    </recommendedName>
</protein>
<comment type="catalytic activity">
    <reaction evidence="2">
        <text>holo-[ACP] + malonyl-CoA = malonyl-[ACP] + CoA</text>
        <dbReference type="Rhea" id="RHEA:41792"/>
        <dbReference type="Rhea" id="RHEA-COMP:9623"/>
        <dbReference type="Rhea" id="RHEA-COMP:9685"/>
        <dbReference type="ChEBI" id="CHEBI:57287"/>
        <dbReference type="ChEBI" id="CHEBI:57384"/>
        <dbReference type="ChEBI" id="CHEBI:64479"/>
        <dbReference type="ChEBI" id="CHEBI:78449"/>
        <dbReference type="EC" id="2.3.1.39"/>
    </reaction>
</comment>
<evidence type="ECO:0000256" key="3">
    <source>
        <dbReference type="PIRSR" id="PIRSR000446-1"/>
    </source>
</evidence>
<keyword evidence="6" id="KW-1185">Reference proteome</keyword>
<evidence type="ECO:0000259" key="4">
    <source>
        <dbReference type="SMART" id="SM00827"/>
    </source>
</evidence>
<dbReference type="PANTHER" id="PTHR47170">
    <property type="entry name" value="MALONYL-COA ACP TRANSACYLASE, ACP-BINDING"/>
    <property type="match status" value="1"/>
</dbReference>
<dbReference type="InterPro" id="IPR052760">
    <property type="entry name" value="Mitochondrial_malonyltrans"/>
</dbReference>
<gene>
    <name evidence="5" type="primary">fabD</name>
    <name evidence="5" type="ORF">NG895_23025</name>
</gene>
<dbReference type="InterPro" id="IPR016036">
    <property type="entry name" value="Malonyl_transacylase_ACP-bd"/>
</dbReference>
<feature type="active site" evidence="3">
    <location>
        <position position="204"/>
    </location>
</feature>
<dbReference type="InterPro" id="IPR004410">
    <property type="entry name" value="Malonyl_CoA-ACP_transAc_FabD"/>
</dbReference>
<dbReference type="Proteomes" id="UP001155241">
    <property type="component" value="Unassembled WGS sequence"/>
</dbReference>
<dbReference type="NCBIfam" id="TIGR00128">
    <property type="entry name" value="fabD"/>
    <property type="match status" value="1"/>
</dbReference>